<dbReference type="GO" id="GO:0033588">
    <property type="term" value="C:elongator holoenzyme complex"/>
    <property type="evidence" value="ECO:0007669"/>
    <property type="project" value="InterPro"/>
</dbReference>
<evidence type="ECO:0000256" key="1">
    <source>
        <dbReference type="ARBA" id="ARBA00004123"/>
    </source>
</evidence>
<dbReference type="SUPFAM" id="SSF50978">
    <property type="entry name" value="WD40 repeat-like"/>
    <property type="match status" value="1"/>
</dbReference>
<dbReference type="InterPro" id="IPR037289">
    <property type="entry name" value="Elp2"/>
</dbReference>
<organism evidence="7 8">
    <name type="scientific">Aphanomyces astaci</name>
    <name type="common">Crayfish plague agent</name>
    <dbReference type="NCBI Taxonomy" id="112090"/>
    <lineage>
        <taxon>Eukaryota</taxon>
        <taxon>Sar</taxon>
        <taxon>Stramenopiles</taxon>
        <taxon>Oomycota</taxon>
        <taxon>Saprolegniomycetes</taxon>
        <taxon>Saprolegniales</taxon>
        <taxon>Verrucalvaceae</taxon>
        <taxon>Aphanomyces</taxon>
    </lineage>
</organism>
<evidence type="ECO:0000313" key="7">
    <source>
        <dbReference type="EMBL" id="RHY10617.1"/>
    </source>
</evidence>
<keyword evidence="5" id="KW-0677">Repeat</keyword>
<keyword evidence="6" id="KW-0539">Nucleus</keyword>
<evidence type="ECO:0000313" key="8">
    <source>
        <dbReference type="Proteomes" id="UP000265427"/>
    </source>
</evidence>
<evidence type="ECO:0000256" key="2">
    <source>
        <dbReference type="ARBA" id="ARBA00004496"/>
    </source>
</evidence>
<reference evidence="7 8" key="1">
    <citation type="submission" date="2018-08" db="EMBL/GenBank/DDBJ databases">
        <title>Aphanomyces genome sequencing and annotation.</title>
        <authorList>
            <person name="Minardi D."/>
            <person name="Oidtmann B."/>
            <person name="Van Der Giezen M."/>
            <person name="Studholme D.J."/>
        </authorList>
    </citation>
    <scope>NUCLEOTIDE SEQUENCE [LARGE SCALE GENOMIC DNA]</scope>
    <source>
        <strain evidence="7 8">Kv</strain>
    </source>
</reference>
<dbReference type="EMBL" id="QUSZ01005240">
    <property type="protein sequence ID" value="RHY10617.1"/>
    <property type="molecule type" value="Genomic_DNA"/>
</dbReference>
<comment type="caution">
    <text evidence="7">The sequence shown here is derived from an EMBL/GenBank/DDBJ whole genome shotgun (WGS) entry which is preliminary data.</text>
</comment>
<dbReference type="GO" id="GO:0002098">
    <property type="term" value="P:tRNA wobble uridine modification"/>
    <property type="evidence" value="ECO:0007669"/>
    <property type="project" value="InterPro"/>
</dbReference>
<evidence type="ECO:0000256" key="5">
    <source>
        <dbReference type="ARBA" id="ARBA00022737"/>
    </source>
</evidence>
<keyword evidence="3" id="KW-0963">Cytoplasm</keyword>
<dbReference type="VEuPathDB" id="FungiDB:H257_12368"/>
<evidence type="ECO:0000256" key="6">
    <source>
        <dbReference type="ARBA" id="ARBA00023242"/>
    </source>
</evidence>
<protein>
    <submittedName>
        <fullName evidence="7">Uncharacterized protein</fullName>
    </submittedName>
</protein>
<evidence type="ECO:0000256" key="4">
    <source>
        <dbReference type="ARBA" id="ARBA00022574"/>
    </source>
</evidence>
<dbReference type="InterPro" id="IPR015943">
    <property type="entry name" value="WD40/YVTN_repeat-like_dom_sf"/>
</dbReference>
<dbReference type="PANTHER" id="PTHR44111:SF1">
    <property type="entry name" value="ELONGATOR COMPLEX PROTEIN 2"/>
    <property type="match status" value="1"/>
</dbReference>
<dbReference type="Proteomes" id="UP000265427">
    <property type="component" value="Unassembled WGS sequence"/>
</dbReference>
<sequence>MHVMTMNELFAAVGCNNASQCLSRAIPSRHGDSSYRIAFGASTSIAIASFASSVPVAIPSIVTRLHGHPARISSDIILSGDAAGNLRLHLNLNNDGQWISHEIATCTSSISAVNSISTPTQTYLFAATSVGEVLVYTLDDKSPPSTAHLCLLPLGQRHIVETLATTTLNGSDEGVLVALGGVDLQVHLYKLDPSATAAALVHVTSLAGTSVLQSDI</sequence>
<dbReference type="AlphaFoldDB" id="A0A397AYK2"/>
<dbReference type="Gene3D" id="2.130.10.10">
    <property type="entry name" value="YVTN repeat-like/Quinoprotein amine dehydrogenase"/>
    <property type="match status" value="1"/>
</dbReference>
<name>A0A397AYK2_APHAT</name>
<evidence type="ECO:0000256" key="3">
    <source>
        <dbReference type="ARBA" id="ARBA00022490"/>
    </source>
</evidence>
<dbReference type="GO" id="GO:0005737">
    <property type="term" value="C:cytoplasm"/>
    <property type="evidence" value="ECO:0007669"/>
    <property type="project" value="UniProtKB-SubCell"/>
</dbReference>
<gene>
    <name evidence="7" type="ORF">DYB36_001603</name>
</gene>
<keyword evidence="4" id="KW-0853">WD repeat</keyword>
<comment type="subcellular location">
    <subcellularLocation>
        <location evidence="2">Cytoplasm</location>
    </subcellularLocation>
    <subcellularLocation>
        <location evidence="1">Nucleus</location>
    </subcellularLocation>
</comment>
<accession>A0A397AYK2</accession>
<dbReference type="GO" id="GO:0005634">
    <property type="term" value="C:nucleus"/>
    <property type="evidence" value="ECO:0007669"/>
    <property type="project" value="UniProtKB-SubCell"/>
</dbReference>
<proteinExistence type="predicted"/>
<dbReference type="PANTHER" id="PTHR44111">
    <property type="entry name" value="ELONGATOR COMPLEX PROTEIN 2"/>
    <property type="match status" value="1"/>
</dbReference>
<dbReference type="InterPro" id="IPR036322">
    <property type="entry name" value="WD40_repeat_dom_sf"/>
</dbReference>